<protein>
    <recommendedName>
        <fullName evidence="4">DUF4374 domain-containing protein</fullName>
    </recommendedName>
</protein>
<evidence type="ECO:0000256" key="1">
    <source>
        <dbReference type="SAM" id="SignalP"/>
    </source>
</evidence>
<evidence type="ECO:0000313" key="3">
    <source>
        <dbReference type="Proteomes" id="UP000298642"/>
    </source>
</evidence>
<dbReference type="EMBL" id="CP034413">
    <property type="protein sequence ID" value="QCI60173.2"/>
    <property type="molecule type" value="Genomic_DNA"/>
</dbReference>
<evidence type="ECO:0008006" key="4">
    <source>
        <dbReference type="Google" id="ProtNLM"/>
    </source>
</evidence>
<proteinExistence type="predicted"/>
<feature type="signal peptide" evidence="1">
    <location>
        <begin position="1"/>
        <end position="24"/>
    </location>
</feature>
<dbReference type="AlphaFoldDB" id="A0A856I244"/>
<feature type="chain" id="PRO_5032454719" description="DUF4374 domain-containing protein" evidence="1">
    <location>
        <begin position="25"/>
        <end position="529"/>
    </location>
</feature>
<gene>
    <name evidence="2" type="ORF">EIO64_13925</name>
</gene>
<keyword evidence="1" id="KW-0732">Signal</keyword>
<reference evidence="3" key="1">
    <citation type="submission" date="2018-12" db="EMBL/GenBank/DDBJ databases">
        <title>Dusodibacter welbiota gen. nov., sp. nov., isolated from human faeces and emended description of the Oscillibacter genus.</title>
        <authorList>
            <person name="Le Roy T."/>
            <person name="Van der Smissen P."/>
            <person name="Delzenne N."/>
            <person name="Muccioli G."/>
            <person name="Collet J.F."/>
            <person name="Cani P.D."/>
        </authorList>
    </citation>
    <scope>NUCLEOTIDE SEQUENCE [LARGE SCALE GENOMIC DNA]</scope>
    <source>
        <strain evidence="3">J115</strain>
    </source>
</reference>
<name>A0A856I244_9FIRM</name>
<organism evidence="2 3">
    <name type="scientific">Dysosmobacter welbionis</name>
    <dbReference type="NCBI Taxonomy" id="2093857"/>
    <lineage>
        <taxon>Bacteria</taxon>
        <taxon>Bacillati</taxon>
        <taxon>Bacillota</taxon>
        <taxon>Clostridia</taxon>
        <taxon>Eubacteriales</taxon>
        <taxon>Oscillospiraceae</taxon>
        <taxon>Dysosmobacter</taxon>
    </lineage>
</organism>
<accession>A0A856I244</accession>
<dbReference type="RefSeq" id="WP_136891515.1">
    <property type="nucleotide sequence ID" value="NZ_CP034413.3"/>
</dbReference>
<evidence type="ECO:0000313" key="2">
    <source>
        <dbReference type="EMBL" id="QCI60173.2"/>
    </source>
</evidence>
<dbReference type="KEGG" id="obj:EIO64_13925"/>
<dbReference type="Proteomes" id="UP000298642">
    <property type="component" value="Chromosome"/>
</dbReference>
<keyword evidence="3" id="KW-1185">Reference proteome</keyword>
<sequence>MKKILKRLFCLAIAVVMLMSTAGAEGTSTYMAYRSNAVTISAADGLGIVSGTFVIKDLSITNGQDPDGRNYVGQVHTLENGEFTFSVGRSASESVASWFNSKISGYNDPSVNGDRTTFDQTADDLNFAFVGDLNLVVDTADDPQGLSVTFPDVVIAQGSTLFRNNWWFGQRSGQHTRDSDGPDTVLAIGSTTEGRTVYASFLRGGNEVNEISLEAIHVVEAAADSANKVVDVKNKFAALPIDGVQSNLEGFPGSYDPTVNHIQGYAQYDSCDHTRYSILTHSVGTAPYAHIVAGPKTGSDKWGFKTYLQNWRHPGGVQVMGDYLLVPSEQDASAHIALYDLRSLAVKELRRVETFDLAVSHKAGALGITSYEDKNGIEYYVMIVAHLDGENTVYHVYRALASNGIENARFSEVGSFESDKDFQGFGLITEDGTNDIYMIGLWSPSEGVTFADYAYLYQLNTETWTIGEALQQIHMVSVGGMAGMMGVHFRYGANVYVADDGTLTLSATERNSVLGSSLATNDWIPAIVN</sequence>